<evidence type="ECO:0000256" key="1">
    <source>
        <dbReference type="SAM" id="SignalP"/>
    </source>
</evidence>
<protein>
    <recommendedName>
        <fullName evidence="2">Rhodanese domain-containing protein</fullName>
    </recommendedName>
</protein>
<dbReference type="PROSITE" id="PS50206">
    <property type="entry name" value="RHODANESE_3"/>
    <property type="match status" value="1"/>
</dbReference>
<dbReference type="Gene3D" id="3.40.250.10">
    <property type="entry name" value="Rhodanese-like domain"/>
    <property type="match status" value="1"/>
</dbReference>
<proteinExistence type="predicted"/>
<gene>
    <name evidence="3" type="ORF">GCM10011509_22150</name>
</gene>
<sequence length="172" mass="17190">MTLPPARTLPALAVPALALVLAGCGGASAAPGTAPAEAAGTTVTGAAVTEAPLAEEPPVPEPASAPVNGATLDVDRFAAAVRVPGTVVLDVRTPAEFAEGHLEGAQNLDASSPGFTATLELLDPDDTYAVYCRSGSRSAAAMQQMLDRGFTAVYHLDGGIGAWTAAGRPTVR</sequence>
<reference evidence="4" key="1">
    <citation type="journal article" date="2019" name="Int. J. Syst. Evol. Microbiol.">
        <title>The Global Catalogue of Microorganisms (GCM) 10K type strain sequencing project: providing services to taxonomists for standard genome sequencing and annotation.</title>
        <authorList>
            <consortium name="The Broad Institute Genomics Platform"/>
            <consortium name="The Broad Institute Genome Sequencing Center for Infectious Disease"/>
            <person name="Wu L."/>
            <person name="Ma J."/>
        </authorList>
    </citation>
    <scope>NUCLEOTIDE SEQUENCE [LARGE SCALE GENOMIC DNA]</scope>
    <source>
        <strain evidence="4">CGMCC 1.5362</strain>
    </source>
</reference>
<dbReference type="Proteomes" id="UP000662111">
    <property type="component" value="Unassembled WGS sequence"/>
</dbReference>
<feature type="chain" id="PRO_5045198021" description="Rhodanese domain-containing protein" evidence="1">
    <location>
        <begin position="30"/>
        <end position="172"/>
    </location>
</feature>
<dbReference type="PANTHER" id="PTHR45431">
    <property type="entry name" value="RHODANESE-LIKE DOMAIN-CONTAINING PROTEIN 15, CHLOROPLASTIC"/>
    <property type="match status" value="1"/>
</dbReference>
<accession>A0ABQ2FAG4</accession>
<dbReference type="InterPro" id="IPR036873">
    <property type="entry name" value="Rhodanese-like_dom_sf"/>
</dbReference>
<dbReference type="CDD" id="cd00158">
    <property type="entry name" value="RHOD"/>
    <property type="match status" value="1"/>
</dbReference>
<evidence type="ECO:0000313" key="4">
    <source>
        <dbReference type="Proteomes" id="UP000662111"/>
    </source>
</evidence>
<dbReference type="SUPFAM" id="SSF52821">
    <property type="entry name" value="Rhodanese/Cell cycle control phosphatase"/>
    <property type="match status" value="1"/>
</dbReference>
<comment type="caution">
    <text evidence="3">The sequence shown here is derived from an EMBL/GenBank/DDBJ whole genome shotgun (WGS) entry which is preliminary data.</text>
</comment>
<evidence type="ECO:0000313" key="3">
    <source>
        <dbReference type="EMBL" id="GGK73104.1"/>
    </source>
</evidence>
<dbReference type="RefSeq" id="WP_022920133.1">
    <property type="nucleotide sequence ID" value="NZ_BMLB01000004.1"/>
</dbReference>
<dbReference type="PROSITE" id="PS51257">
    <property type="entry name" value="PROKAR_LIPOPROTEIN"/>
    <property type="match status" value="1"/>
</dbReference>
<keyword evidence="4" id="KW-1185">Reference proteome</keyword>
<dbReference type="SMART" id="SM00450">
    <property type="entry name" value="RHOD"/>
    <property type="match status" value="1"/>
</dbReference>
<dbReference type="PANTHER" id="PTHR45431:SF3">
    <property type="entry name" value="RHODANESE-LIKE DOMAIN-CONTAINING PROTEIN 15, CHLOROPLASTIC"/>
    <property type="match status" value="1"/>
</dbReference>
<dbReference type="InterPro" id="IPR001763">
    <property type="entry name" value="Rhodanese-like_dom"/>
</dbReference>
<dbReference type="EMBL" id="BMLB01000004">
    <property type="protein sequence ID" value="GGK73104.1"/>
    <property type="molecule type" value="Genomic_DNA"/>
</dbReference>
<evidence type="ECO:0000259" key="2">
    <source>
        <dbReference type="PROSITE" id="PS50206"/>
    </source>
</evidence>
<name>A0ABQ2FAG4_9MICO</name>
<dbReference type="InterPro" id="IPR052367">
    <property type="entry name" value="Thiosulfate_ST/Rhodanese-like"/>
</dbReference>
<feature type="signal peptide" evidence="1">
    <location>
        <begin position="1"/>
        <end position="29"/>
    </location>
</feature>
<keyword evidence="1" id="KW-0732">Signal</keyword>
<dbReference type="Pfam" id="PF00581">
    <property type="entry name" value="Rhodanese"/>
    <property type="match status" value="1"/>
</dbReference>
<feature type="domain" description="Rhodanese" evidence="2">
    <location>
        <begin position="82"/>
        <end position="172"/>
    </location>
</feature>
<organism evidence="3 4">
    <name type="scientific">Ornithinimicrobium pekingense</name>
    <dbReference type="NCBI Taxonomy" id="384677"/>
    <lineage>
        <taxon>Bacteria</taxon>
        <taxon>Bacillati</taxon>
        <taxon>Actinomycetota</taxon>
        <taxon>Actinomycetes</taxon>
        <taxon>Micrococcales</taxon>
        <taxon>Ornithinimicrobiaceae</taxon>
        <taxon>Ornithinimicrobium</taxon>
    </lineage>
</organism>